<dbReference type="RefSeq" id="WP_028914947.1">
    <property type="nucleotide sequence ID" value="NZ_VLJS01000091.1"/>
</dbReference>
<dbReference type="PANTHER" id="PTHR31435:SF9">
    <property type="entry name" value="PROTEIN NATD1"/>
    <property type="match status" value="1"/>
</dbReference>
<dbReference type="EMBL" id="VLJS01000091">
    <property type="protein sequence ID" value="TWH05455.1"/>
    <property type="molecule type" value="Genomic_DNA"/>
</dbReference>
<evidence type="ECO:0000313" key="2">
    <source>
        <dbReference type="EMBL" id="TWH05455.1"/>
    </source>
</evidence>
<keyword evidence="3" id="KW-1185">Reference proteome</keyword>
<evidence type="ECO:0000313" key="3">
    <source>
        <dbReference type="Proteomes" id="UP000321583"/>
    </source>
</evidence>
<dbReference type="SUPFAM" id="SSF55729">
    <property type="entry name" value="Acyl-CoA N-acyltransferases (Nat)"/>
    <property type="match status" value="1"/>
</dbReference>
<dbReference type="InterPro" id="IPR031165">
    <property type="entry name" value="GNAT_YJDJ"/>
</dbReference>
<gene>
    <name evidence="2" type="ORF">L613_000600000480</name>
</gene>
<evidence type="ECO:0000259" key="1">
    <source>
        <dbReference type="PROSITE" id="PS51729"/>
    </source>
</evidence>
<comment type="caution">
    <text evidence="2">The sequence shown here is derived from an EMBL/GenBank/DDBJ whole genome shotgun (WGS) entry which is preliminary data.</text>
</comment>
<dbReference type="PROSITE" id="PS51729">
    <property type="entry name" value="GNAT_YJDJ"/>
    <property type="match status" value="1"/>
</dbReference>
<protein>
    <recommendedName>
        <fullName evidence="1">N-acetyltransferase domain-containing protein</fullName>
    </recommendedName>
</protein>
<dbReference type="OrthoDB" id="9813275at2"/>
<sequence length="97" mass="10496">MNIQSATPSVRHDPATRRFLAEADGEQAELCYRLEGGLMLIDHTLVPQAIGGRGIAGELVRTAFEHARQAGLRVVPACPYAATWVTRHPEFADTLAG</sequence>
<reference evidence="2 3" key="1">
    <citation type="submission" date="2019-07" db="EMBL/GenBank/DDBJ databases">
        <title>Genome sequencing of lignin-degrading bacterial isolates.</title>
        <authorList>
            <person name="Gladden J."/>
        </authorList>
    </citation>
    <scope>NUCLEOTIDE SEQUENCE [LARGE SCALE GENOMIC DNA]</scope>
    <source>
        <strain evidence="2 3">J19</strain>
    </source>
</reference>
<accession>A0A562D6R4</accession>
<proteinExistence type="predicted"/>
<name>A0A562D6R4_9GAMM</name>
<dbReference type="Proteomes" id="UP000321583">
    <property type="component" value="Unassembled WGS sequence"/>
</dbReference>
<organism evidence="2 3">
    <name type="scientific">Pseudoxanthomonas taiwanensis J19</name>
    <dbReference type="NCBI Taxonomy" id="935569"/>
    <lineage>
        <taxon>Bacteria</taxon>
        <taxon>Pseudomonadati</taxon>
        <taxon>Pseudomonadota</taxon>
        <taxon>Gammaproteobacteria</taxon>
        <taxon>Lysobacterales</taxon>
        <taxon>Lysobacteraceae</taxon>
        <taxon>Pseudoxanthomonas</taxon>
    </lineage>
</organism>
<feature type="domain" description="N-acetyltransferase" evidence="1">
    <location>
        <begin position="11"/>
        <end position="96"/>
    </location>
</feature>
<dbReference type="InterPro" id="IPR016181">
    <property type="entry name" value="Acyl_CoA_acyltransferase"/>
</dbReference>
<dbReference type="Gene3D" id="3.40.630.30">
    <property type="match status" value="1"/>
</dbReference>
<dbReference type="Pfam" id="PF14542">
    <property type="entry name" value="Acetyltransf_CG"/>
    <property type="match status" value="1"/>
</dbReference>
<dbReference type="InterPro" id="IPR045057">
    <property type="entry name" value="Gcn5-rel_NAT"/>
</dbReference>
<dbReference type="PANTHER" id="PTHR31435">
    <property type="entry name" value="PROTEIN NATD1"/>
    <property type="match status" value="1"/>
</dbReference>
<dbReference type="AlphaFoldDB" id="A0A562D6R4"/>